<reference evidence="1 2" key="2">
    <citation type="submission" date="2013-02" db="EMBL/GenBank/DDBJ databases">
        <title>The Genome Sequence of Plasmodium falciparum Tanzania (2000708).</title>
        <authorList>
            <consortium name="The Broad Institute Genome Sequencing Platform"/>
            <consortium name="The Broad Institute Genome Sequencing Center for Infectious Disease"/>
            <person name="Neafsey D."/>
            <person name="Cheeseman I."/>
            <person name="Volkman S."/>
            <person name="Adams J."/>
            <person name="Walker B."/>
            <person name="Young S.K."/>
            <person name="Zeng Q."/>
            <person name="Gargeya S."/>
            <person name="Fitzgerald M."/>
            <person name="Haas B."/>
            <person name="Abouelleil A."/>
            <person name="Alvarado L."/>
            <person name="Arachchi H.M."/>
            <person name="Berlin A.M."/>
            <person name="Chapman S.B."/>
            <person name="Dewar J."/>
            <person name="Goldberg J."/>
            <person name="Griggs A."/>
            <person name="Gujja S."/>
            <person name="Hansen M."/>
            <person name="Howarth C."/>
            <person name="Imamovic A."/>
            <person name="Larimer J."/>
            <person name="McCowan C."/>
            <person name="Murphy C."/>
            <person name="Neiman D."/>
            <person name="Pearson M."/>
            <person name="Priest M."/>
            <person name="Roberts A."/>
            <person name="Saif S."/>
            <person name="Shea T."/>
            <person name="Sisk P."/>
            <person name="Sykes S."/>
            <person name="Wortman J."/>
            <person name="Nusbaum C."/>
            <person name="Birren B."/>
        </authorList>
    </citation>
    <scope>NUCLEOTIDE SEQUENCE [LARGE SCALE GENOMIC DNA]</scope>
    <source>
        <strain evidence="2">Tanzania (2000708)</strain>
    </source>
</reference>
<evidence type="ECO:0000313" key="1">
    <source>
        <dbReference type="EMBL" id="ETW34458.1"/>
    </source>
</evidence>
<gene>
    <name evidence="1" type="ORF">PFTANZ_04834</name>
</gene>
<proteinExistence type="predicted"/>
<protein>
    <submittedName>
        <fullName evidence="1">Uncharacterized protein</fullName>
    </submittedName>
</protein>
<sequence>MNIFLLNFYFYFINTTIKNSYVFIIELIYKENLFLQRPVNTKLSKKKITDFYLFNNFNYDVNLCLNE</sequence>
<accession>A0A024W1M7</accession>
<evidence type="ECO:0000313" key="2">
    <source>
        <dbReference type="Proteomes" id="UP000030708"/>
    </source>
</evidence>
<dbReference type="Proteomes" id="UP000030708">
    <property type="component" value="Unassembled WGS sequence"/>
</dbReference>
<reference evidence="1 2" key="1">
    <citation type="submission" date="2013-02" db="EMBL/GenBank/DDBJ databases">
        <title>The Genome Annotation of Plasmodium falciparum Tanzania (2000708).</title>
        <authorList>
            <consortium name="The Broad Institute Genome Sequencing Platform"/>
            <consortium name="The Broad Institute Genome Sequencing Center for Infectious Disease"/>
            <person name="Neafsey D."/>
            <person name="Hoffman S."/>
            <person name="Volkman S."/>
            <person name="Rosenthal P."/>
            <person name="Walker B."/>
            <person name="Young S.K."/>
            <person name="Zeng Q."/>
            <person name="Gargeya S."/>
            <person name="Fitzgerald M."/>
            <person name="Haas B."/>
            <person name="Abouelleil A."/>
            <person name="Allen A.W."/>
            <person name="Alvarado L."/>
            <person name="Arachchi H.M."/>
            <person name="Berlin A.M."/>
            <person name="Chapman S.B."/>
            <person name="Gainer-Dewar J."/>
            <person name="Goldberg J."/>
            <person name="Griggs A."/>
            <person name="Gujja S."/>
            <person name="Hansen M."/>
            <person name="Howarth C."/>
            <person name="Imamovic A."/>
            <person name="Ireland A."/>
            <person name="Larimer J."/>
            <person name="McCowan C."/>
            <person name="Murphy C."/>
            <person name="Pearson M."/>
            <person name="Poon T.W."/>
            <person name="Priest M."/>
            <person name="Roberts A."/>
            <person name="Saif S."/>
            <person name="Shea T."/>
            <person name="Sisk P."/>
            <person name="Sykes S."/>
            <person name="Wortman J."/>
            <person name="Nusbaum C."/>
            <person name="Birren B."/>
        </authorList>
    </citation>
    <scope>NUCLEOTIDE SEQUENCE [LARGE SCALE GENOMIC DNA]</scope>
    <source>
        <strain evidence="2">Tanzania (2000708)</strain>
    </source>
</reference>
<dbReference type="EMBL" id="KI926520">
    <property type="protein sequence ID" value="ETW34458.1"/>
    <property type="molecule type" value="Genomic_DNA"/>
</dbReference>
<dbReference type="AlphaFoldDB" id="A0A024W1M7"/>
<organism evidence="1 2">
    <name type="scientific">Plasmodium falciparum Tanzania</name>
    <name type="common">2000708</name>
    <dbReference type="NCBI Taxonomy" id="1036725"/>
    <lineage>
        <taxon>Eukaryota</taxon>
        <taxon>Sar</taxon>
        <taxon>Alveolata</taxon>
        <taxon>Apicomplexa</taxon>
        <taxon>Aconoidasida</taxon>
        <taxon>Haemosporida</taxon>
        <taxon>Plasmodiidae</taxon>
        <taxon>Plasmodium</taxon>
        <taxon>Plasmodium (Laverania)</taxon>
    </lineage>
</organism>
<name>A0A024W1M7_PLAFA</name>